<gene>
    <name evidence="2" type="ORF">GCM10014713_44780</name>
</gene>
<organism evidence="2 3">
    <name type="scientific">Streptomyces purpureus</name>
    <dbReference type="NCBI Taxonomy" id="1951"/>
    <lineage>
        <taxon>Bacteria</taxon>
        <taxon>Bacillati</taxon>
        <taxon>Actinomycetota</taxon>
        <taxon>Actinomycetes</taxon>
        <taxon>Kitasatosporales</taxon>
        <taxon>Streptomycetaceae</taxon>
        <taxon>Streptomyces</taxon>
    </lineage>
</organism>
<name>A0A918LS92_9ACTN</name>
<feature type="domain" description="LysR substrate-binding" evidence="1">
    <location>
        <begin position="8"/>
        <end position="65"/>
    </location>
</feature>
<dbReference type="Pfam" id="PF03466">
    <property type="entry name" value="LysR_substrate"/>
    <property type="match status" value="1"/>
</dbReference>
<comment type="caution">
    <text evidence="2">The sequence shown here is derived from an EMBL/GenBank/DDBJ whole genome shotgun (WGS) entry which is preliminary data.</text>
</comment>
<dbReference type="SUPFAM" id="SSF53850">
    <property type="entry name" value="Periplasmic binding protein-like II"/>
    <property type="match status" value="1"/>
</dbReference>
<evidence type="ECO:0000313" key="3">
    <source>
        <dbReference type="Proteomes" id="UP000619486"/>
    </source>
</evidence>
<dbReference type="Proteomes" id="UP000619486">
    <property type="component" value="Unassembled WGS sequence"/>
</dbReference>
<dbReference type="Gene3D" id="3.40.190.290">
    <property type="match status" value="1"/>
</dbReference>
<dbReference type="InterPro" id="IPR005119">
    <property type="entry name" value="LysR_subst-bd"/>
</dbReference>
<evidence type="ECO:0000259" key="1">
    <source>
        <dbReference type="Pfam" id="PF03466"/>
    </source>
</evidence>
<sequence length="74" mass="7635">MTTVDFVMARLVGQGLGIAMLPAAYVPQLTGVTTIEVTDAPTRVEYAIWSRTSPTPAATAFLATLGIPAAPGSE</sequence>
<proteinExistence type="predicted"/>
<reference evidence="2" key="2">
    <citation type="submission" date="2020-09" db="EMBL/GenBank/DDBJ databases">
        <authorList>
            <person name="Sun Q."/>
            <person name="Ohkuma M."/>
        </authorList>
    </citation>
    <scope>NUCLEOTIDE SEQUENCE</scope>
    <source>
        <strain evidence="2">JCM 3172</strain>
    </source>
</reference>
<reference evidence="2" key="1">
    <citation type="journal article" date="2014" name="Int. J. Syst. Evol. Microbiol.">
        <title>Complete genome sequence of Corynebacterium casei LMG S-19264T (=DSM 44701T), isolated from a smear-ripened cheese.</title>
        <authorList>
            <consortium name="US DOE Joint Genome Institute (JGI-PGF)"/>
            <person name="Walter F."/>
            <person name="Albersmeier A."/>
            <person name="Kalinowski J."/>
            <person name="Ruckert C."/>
        </authorList>
    </citation>
    <scope>NUCLEOTIDE SEQUENCE</scope>
    <source>
        <strain evidence="2">JCM 3172</strain>
    </source>
</reference>
<protein>
    <recommendedName>
        <fullName evidence="1">LysR substrate-binding domain-containing protein</fullName>
    </recommendedName>
</protein>
<keyword evidence="3" id="KW-1185">Reference proteome</keyword>
<dbReference type="AlphaFoldDB" id="A0A918LS92"/>
<dbReference type="EMBL" id="BMQQ01000018">
    <property type="protein sequence ID" value="GGT45920.1"/>
    <property type="molecule type" value="Genomic_DNA"/>
</dbReference>
<accession>A0A918LS92</accession>
<evidence type="ECO:0000313" key="2">
    <source>
        <dbReference type="EMBL" id="GGT45920.1"/>
    </source>
</evidence>